<dbReference type="InterPro" id="IPR036196">
    <property type="entry name" value="Ptyr_pPase_sf"/>
</dbReference>
<gene>
    <name evidence="5" type="ORF">QE412_001911</name>
</gene>
<evidence type="ECO:0000259" key="4">
    <source>
        <dbReference type="SMART" id="SM00226"/>
    </source>
</evidence>
<keyword evidence="2 5" id="KW-0378">Hydrolase</keyword>
<name>A0ABU0TUK2_MICTR</name>
<dbReference type="Gene3D" id="3.40.50.2300">
    <property type="match status" value="1"/>
</dbReference>
<dbReference type="SUPFAM" id="SSF52788">
    <property type="entry name" value="Phosphotyrosine protein phosphatases I"/>
    <property type="match status" value="1"/>
</dbReference>
<evidence type="ECO:0000313" key="5">
    <source>
        <dbReference type="EMBL" id="MDQ1123338.1"/>
    </source>
</evidence>
<keyword evidence="6" id="KW-1185">Reference proteome</keyword>
<dbReference type="GO" id="GO:0004725">
    <property type="term" value="F:protein tyrosine phosphatase activity"/>
    <property type="evidence" value="ECO:0007669"/>
    <property type="project" value="UniProtKB-EC"/>
</dbReference>
<evidence type="ECO:0000313" key="6">
    <source>
        <dbReference type="Proteomes" id="UP001226691"/>
    </source>
</evidence>
<feature type="domain" description="Phosphotyrosine protein phosphatase I" evidence="4">
    <location>
        <begin position="3"/>
        <end position="127"/>
    </location>
</feature>
<proteinExistence type="inferred from homology"/>
<dbReference type="InterPro" id="IPR050438">
    <property type="entry name" value="LMW_PTPase"/>
</dbReference>
<dbReference type="EC" id="3.1.3.48" evidence="5"/>
<reference evidence="5 6" key="1">
    <citation type="submission" date="2023-07" db="EMBL/GenBank/DDBJ databases">
        <title>Functional and genomic diversity of the sorghum phyllosphere microbiome.</title>
        <authorList>
            <person name="Shade A."/>
        </authorList>
    </citation>
    <scope>NUCLEOTIDE SEQUENCE [LARGE SCALE GENOMIC DNA]</scope>
    <source>
        <strain evidence="5 6">SORGH_AS_1207</strain>
    </source>
</reference>
<evidence type="ECO:0000256" key="2">
    <source>
        <dbReference type="ARBA" id="ARBA00022801"/>
    </source>
</evidence>
<protein>
    <submittedName>
        <fullName evidence="5">Protein-tyrosine phosphatase</fullName>
        <ecNumber evidence="5">3.1.3.48</ecNumber>
    </submittedName>
</protein>
<dbReference type="PANTHER" id="PTHR11717:SF31">
    <property type="entry name" value="LOW MOLECULAR WEIGHT PROTEIN-TYROSINE-PHOSPHATASE ETP-RELATED"/>
    <property type="match status" value="1"/>
</dbReference>
<dbReference type="InterPro" id="IPR023485">
    <property type="entry name" value="Ptyr_pPase"/>
</dbReference>
<organism evidence="5 6">
    <name type="scientific">Microbacterium trichothecenolyticum</name>
    <name type="common">Aureobacterium trichothecenolyticum</name>
    <dbReference type="NCBI Taxonomy" id="69370"/>
    <lineage>
        <taxon>Bacteria</taxon>
        <taxon>Bacillati</taxon>
        <taxon>Actinomycetota</taxon>
        <taxon>Actinomycetes</taxon>
        <taxon>Micrococcales</taxon>
        <taxon>Microbacteriaceae</taxon>
        <taxon>Microbacterium</taxon>
    </lineage>
</organism>
<dbReference type="RefSeq" id="WP_307482731.1">
    <property type="nucleotide sequence ID" value="NZ_JAUTBF010000001.1"/>
</dbReference>
<keyword evidence="3" id="KW-0904">Protein phosphatase</keyword>
<comment type="similarity">
    <text evidence="1">Belongs to the low molecular weight phosphotyrosine protein phosphatase family.</text>
</comment>
<accession>A0ABU0TUK2</accession>
<dbReference type="EMBL" id="JAUTBF010000001">
    <property type="protein sequence ID" value="MDQ1123338.1"/>
    <property type="molecule type" value="Genomic_DNA"/>
</dbReference>
<evidence type="ECO:0000256" key="3">
    <source>
        <dbReference type="ARBA" id="ARBA00022912"/>
    </source>
</evidence>
<dbReference type="Proteomes" id="UP001226691">
    <property type="component" value="Unassembled WGS sequence"/>
</dbReference>
<dbReference type="PANTHER" id="PTHR11717">
    <property type="entry name" value="LOW MOLECULAR WEIGHT PROTEIN TYROSINE PHOSPHATASE"/>
    <property type="match status" value="1"/>
</dbReference>
<dbReference type="PRINTS" id="PR00719">
    <property type="entry name" value="LMWPTPASE"/>
</dbReference>
<evidence type="ECO:0000256" key="1">
    <source>
        <dbReference type="ARBA" id="ARBA00011063"/>
    </source>
</evidence>
<comment type="caution">
    <text evidence="5">The sequence shown here is derived from an EMBL/GenBank/DDBJ whole genome shotgun (WGS) entry which is preliminary data.</text>
</comment>
<dbReference type="Pfam" id="PF01451">
    <property type="entry name" value="LMWPc"/>
    <property type="match status" value="1"/>
</dbReference>
<dbReference type="SMART" id="SM00226">
    <property type="entry name" value="LMWPc"/>
    <property type="match status" value="1"/>
</dbReference>
<dbReference type="InterPro" id="IPR017867">
    <property type="entry name" value="Tyr_phospatase_low_mol_wt"/>
</dbReference>
<sequence>MTFTILSVCTGNICRSPVAELILADALAGVADVQVESAGTGALVAHGVPVPAQLLAAQRGIDTTAHRARQVDTSMIRGADLILTMAREHRRAVVEHVPAAMRRAFTLRELARIADVVEADVPAALAAANATTATQGMAAAVSLAAAMRGTVPPPASPEEFDIVDPYRRSDEVYAASFSELAPAADRVAGFLLHAARLAQPSS</sequence>